<organism evidence="9 10">
    <name type="scientific">Intoshia linei</name>
    <dbReference type="NCBI Taxonomy" id="1819745"/>
    <lineage>
        <taxon>Eukaryota</taxon>
        <taxon>Metazoa</taxon>
        <taxon>Spiralia</taxon>
        <taxon>Lophotrochozoa</taxon>
        <taxon>Mesozoa</taxon>
        <taxon>Orthonectida</taxon>
        <taxon>Rhopaluridae</taxon>
        <taxon>Intoshia</taxon>
    </lineage>
</organism>
<dbReference type="InterPro" id="IPR036873">
    <property type="entry name" value="Rhodanese-like_dom_sf"/>
</dbReference>
<evidence type="ECO:0000259" key="7">
    <source>
        <dbReference type="PROSITE" id="PS50206"/>
    </source>
</evidence>
<comment type="caution">
    <text evidence="9">The sequence shown here is derived from an EMBL/GenBank/DDBJ whole genome shotgun (WGS) entry which is preliminary data.</text>
</comment>
<keyword evidence="6" id="KW-0131">Cell cycle</keyword>
<sequence length="551" mass="64900">VNLIRNNKDYIHENGVNARKTKIKSISKPTENIDAKKHHKLGIVPKYINEINKRKSEEENRIRELKNSGHREGYKLMDSKDRLETLQDFEKSKADILSKLNSLPIRNDTMHLRTVKENLYSKLNDIEEGIRVFSKSKENKINKSKNEEYSWTRPQCLVCLDMYSCAIFKHLYISLFCKNDAIGKCIFLRTFVKMTENINIDETSQDSGICYDLKLENSKRTHKPSQDIVFPFKLNRFKDLKNKKSLHFCRQNFNSQPPSMESLFDSFNSSFSVDINVSLNDEPENSERPLNNSQEQTNLINTQCISHQSIDVDLNSSIDSTLQFKDKQKLLQIYLQRSQSKFINYKTNRILKDIIPPICKMDSQESLHWAKEALLREENCTKTKWIGDYSKPYSLPTVPGSHIDLNYITPLELSKIQSKPLNKKIIIVDCRYCYEYEGGHIKSAINLYNKKSIIETLMMSECKYENCIIIFYCEFSSERAPKTYRFMREIDRIINGDCYPKLYFPELYIVRGGYKAFFNQYKNFCEPQNYTAMVDPLYQQKLLYHRKIRNF</sequence>
<gene>
    <name evidence="9" type="ORF">A3Q56_06316</name>
</gene>
<dbReference type="PANTHER" id="PTHR10828:SF17">
    <property type="entry name" value="PROTEIN-TYROSINE-PHOSPHATASE"/>
    <property type="match status" value="1"/>
</dbReference>
<dbReference type="GO" id="GO:0051301">
    <property type="term" value="P:cell division"/>
    <property type="evidence" value="ECO:0007669"/>
    <property type="project" value="UniProtKB-KW"/>
</dbReference>
<feature type="domain" description="Enkurin" evidence="8">
    <location>
        <begin position="49"/>
        <end position="141"/>
    </location>
</feature>
<keyword evidence="3 9" id="KW-0132">Cell division</keyword>
<keyword evidence="10" id="KW-1185">Reference proteome</keyword>
<evidence type="ECO:0000256" key="5">
    <source>
        <dbReference type="ARBA" id="ARBA00022912"/>
    </source>
</evidence>
<dbReference type="OrthoDB" id="9999371at2759"/>
<evidence type="ECO:0000256" key="6">
    <source>
        <dbReference type="ARBA" id="ARBA00023306"/>
    </source>
</evidence>
<evidence type="ECO:0000256" key="2">
    <source>
        <dbReference type="ARBA" id="ARBA00013064"/>
    </source>
</evidence>
<name>A0A177AVF3_9BILA</name>
<evidence type="ECO:0000313" key="9">
    <source>
        <dbReference type="EMBL" id="OAF65965.1"/>
    </source>
</evidence>
<dbReference type="InterPro" id="IPR001763">
    <property type="entry name" value="Rhodanese-like_dom"/>
</dbReference>
<protein>
    <recommendedName>
        <fullName evidence="2">protein-tyrosine-phosphatase</fullName>
        <ecNumber evidence="2">3.1.3.48</ecNumber>
    </recommendedName>
</protein>
<dbReference type="PROSITE" id="PS50206">
    <property type="entry name" value="RHODANESE_3"/>
    <property type="match status" value="1"/>
</dbReference>
<reference evidence="9 10" key="1">
    <citation type="submission" date="2016-04" db="EMBL/GenBank/DDBJ databases">
        <title>The genome of Intoshia linei affirms orthonectids as highly simplified spiralians.</title>
        <authorList>
            <person name="Mikhailov K.V."/>
            <person name="Slusarev G.S."/>
            <person name="Nikitin M.A."/>
            <person name="Logacheva M.D."/>
            <person name="Penin A."/>
            <person name="Aleoshin V."/>
            <person name="Panchin Y.V."/>
        </authorList>
    </citation>
    <scope>NUCLEOTIDE SEQUENCE [LARGE SCALE GENOMIC DNA]</scope>
    <source>
        <strain evidence="9">Intl2013</strain>
        <tissue evidence="9">Whole animal</tissue>
    </source>
</reference>
<dbReference type="GO" id="GO:0010971">
    <property type="term" value="P:positive regulation of G2/M transition of mitotic cell cycle"/>
    <property type="evidence" value="ECO:0007669"/>
    <property type="project" value="TreeGrafter"/>
</dbReference>
<dbReference type="PRINTS" id="PR00716">
    <property type="entry name" value="MPIPHPHTASE"/>
</dbReference>
<dbReference type="PANTHER" id="PTHR10828">
    <property type="entry name" value="M-PHASE INDUCER PHOSPHATASE DUAL SPECIFICITY PHOSPHATASE CDC25"/>
    <property type="match status" value="1"/>
</dbReference>
<feature type="non-terminal residue" evidence="9">
    <location>
        <position position="1"/>
    </location>
</feature>
<keyword evidence="5" id="KW-0904">Protein phosphatase</keyword>
<evidence type="ECO:0000259" key="8">
    <source>
        <dbReference type="PROSITE" id="PS51665"/>
    </source>
</evidence>
<evidence type="ECO:0000256" key="3">
    <source>
        <dbReference type="ARBA" id="ARBA00022618"/>
    </source>
</evidence>
<dbReference type="GO" id="GO:0004725">
    <property type="term" value="F:protein tyrosine phosphatase activity"/>
    <property type="evidence" value="ECO:0007669"/>
    <property type="project" value="UniProtKB-EC"/>
</dbReference>
<dbReference type="EMBL" id="LWCA01001084">
    <property type="protein sequence ID" value="OAF65965.1"/>
    <property type="molecule type" value="Genomic_DNA"/>
</dbReference>
<accession>A0A177AVF3</accession>
<dbReference type="Gene3D" id="3.40.250.10">
    <property type="entry name" value="Rhodanese-like domain"/>
    <property type="match status" value="1"/>
</dbReference>
<dbReference type="EC" id="3.1.3.48" evidence="2"/>
<dbReference type="Pfam" id="PF00581">
    <property type="entry name" value="Rhodanese"/>
    <property type="match status" value="1"/>
</dbReference>
<proteinExistence type="inferred from homology"/>
<dbReference type="AlphaFoldDB" id="A0A177AVF3"/>
<comment type="similarity">
    <text evidence="1">Belongs to the MPI phosphatase family.</text>
</comment>
<evidence type="ECO:0000256" key="1">
    <source>
        <dbReference type="ARBA" id="ARBA00011065"/>
    </source>
</evidence>
<dbReference type="Pfam" id="PF13864">
    <property type="entry name" value="Enkurin"/>
    <property type="match status" value="1"/>
</dbReference>
<dbReference type="GO" id="GO:0005737">
    <property type="term" value="C:cytoplasm"/>
    <property type="evidence" value="ECO:0007669"/>
    <property type="project" value="TreeGrafter"/>
</dbReference>
<dbReference type="PROSITE" id="PS51665">
    <property type="entry name" value="ENKURIN"/>
    <property type="match status" value="1"/>
</dbReference>
<dbReference type="InterPro" id="IPR027012">
    <property type="entry name" value="Enkurin_dom"/>
</dbReference>
<evidence type="ECO:0000313" key="10">
    <source>
        <dbReference type="Proteomes" id="UP000078046"/>
    </source>
</evidence>
<feature type="domain" description="Rhodanese" evidence="7">
    <location>
        <begin position="421"/>
        <end position="526"/>
    </location>
</feature>
<keyword evidence="4" id="KW-0378">Hydrolase</keyword>
<dbReference type="Proteomes" id="UP000078046">
    <property type="component" value="Unassembled WGS sequence"/>
</dbReference>
<dbReference type="GO" id="GO:0110032">
    <property type="term" value="P:positive regulation of G2/MI transition of meiotic cell cycle"/>
    <property type="evidence" value="ECO:0007669"/>
    <property type="project" value="TreeGrafter"/>
</dbReference>
<dbReference type="GO" id="GO:0005634">
    <property type="term" value="C:nucleus"/>
    <property type="evidence" value="ECO:0007669"/>
    <property type="project" value="TreeGrafter"/>
</dbReference>
<dbReference type="InterPro" id="IPR000751">
    <property type="entry name" value="MPI_Phosphatase"/>
</dbReference>
<dbReference type="SMART" id="SM00450">
    <property type="entry name" value="RHOD"/>
    <property type="match status" value="1"/>
</dbReference>
<evidence type="ECO:0000256" key="4">
    <source>
        <dbReference type="ARBA" id="ARBA00022801"/>
    </source>
</evidence>
<dbReference type="GO" id="GO:0000086">
    <property type="term" value="P:G2/M transition of mitotic cell cycle"/>
    <property type="evidence" value="ECO:0007669"/>
    <property type="project" value="TreeGrafter"/>
</dbReference>
<dbReference type="SUPFAM" id="SSF52821">
    <property type="entry name" value="Rhodanese/Cell cycle control phosphatase"/>
    <property type="match status" value="1"/>
</dbReference>